<feature type="transmembrane region" description="Helical" evidence="1">
    <location>
        <begin position="43"/>
        <end position="61"/>
    </location>
</feature>
<feature type="transmembrane region" description="Helical" evidence="1">
    <location>
        <begin position="224"/>
        <end position="254"/>
    </location>
</feature>
<comment type="caution">
    <text evidence="2">The sequence shown here is derived from an EMBL/GenBank/DDBJ whole genome shotgun (WGS) entry which is preliminary data.</text>
</comment>
<feature type="transmembrane region" description="Helical" evidence="1">
    <location>
        <begin position="191"/>
        <end position="212"/>
    </location>
</feature>
<feature type="transmembrane region" description="Helical" evidence="1">
    <location>
        <begin position="150"/>
        <end position="171"/>
    </location>
</feature>
<keyword evidence="3" id="KW-1185">Reference proteome</keyword>
<organism evidence="2 3">
    <name type="scientific">Caballeronia fortuita</name>
    <dbReference type="NCBI Taxonomy" id="1777138"/>
    <lineage>
        <taxon>Bacteria</taxon>
        <taxon>Pseudomonadati</taxon>
        <taxon>Pseudomonadota</taxon>
        <taxon>Betaproteobacteria</taxon>
        <taxon>Burkholderiales</taxon>
        <taxon>Burkholderiaceae</taxon>
        <taxon>Caballeronia</taxon>
    </lineage>
</organism>
<dbReference type="Pfam" id="PF14296">
    <property type="entry name" value="O-ag_pol_Wzy"/>
    <property type="match status" value="1"/>
</dbReference>
<reference evidence="2" key="1">
    <citation type="submission" date="2016-01" db="EMBL/GenBank/DDBJ databases">
        <authorList>
            <person name="Peeters C."/>
        </authorList>
    </citation>
    <scope>NUCLEOTIDE SEQUENCE</scope>
    <source>
        <strain evidence="2">LMG 29320</strain>
    </source>
</reference>
<dbReference type="STRING" id="1777138.AWB77_00069"/>
<feature type="transmembrane region" description="Helical" evidence="1">
    <location>
        <begin position="412"/>
        <end position="428"/>
    </location>
</feature>
<feature type="transmembrane region" description="Helical" evidence="1">
    <location>
        <begin position="115"/>
        <end position="138"/>
    </location>
</feature>
<dbReference type="EMBL" id="FCNX02000001">
    <property type="protein sequence ID" value="SAK39322.1"/>
    <property type="molecule type" value="Genomic_DNA"/>
</dbReference>
<evidence type="ECO:0000256" key="1">
    <source>
        <dbReference type="SAM" id="Phobius"/>
    </source>
</evidence>
<dbReference type="AlphaFoldDB" id="A0A157Z1G6"/>
<dbReference type="Proteomes" id="UP000054903">
    <property type="component" value="Unassembled WGS sequence"/>
</dbReference>
<sequence length="465" mass="51374">MMLENISLRGRSMHPLALSGWIFVLFASTLQFALGCFDEFTSDLGYSLEFWALCLLCVATLRLQRVAVTSMLFFFECCFFVFIGGRLLSYPLMTINGPGSPFDLEFMAEYVATDAIKNIAFFYLVIFISFLNLGYWTVSIRVRQRPSLPLNGKFASALLLMAAIPMLFQTFGRLKLAFSQGYQAQYLGQTSAYQAGSGFLEAIYFVLLGIAYVSPSKTVRKLVLMLLCLHGLAGIASGARGQFLTVMALLLWLYGRRRKIRLWTLMLIFTALGVCANLLLQFSARATQIEAASPLDVITGMLWDQGVSLGVFSWSLNVHGYPLLAYVQTIFPGTAWVAQLISGHAVDARDLSFAAALSATSDPDMFLKGNGLGWSVLGDLALFSGGMFPLFALFSVLIGWGLRALDDGSRVSALWMALAVAIGPRLFFLPRASLSTIIPFLFYFIFIYWLLQLISGARASSRQRA</sequence>
<feature type="transmembrane region" description="Helical" evidence="1">
    <location>
        <begin position="73"/>
        <end position="95"/>
    </location>
</feature>
<evidence type="ECO:0008006" key="4">
    <source>
        <dbReference type="Google" id="ProtNLM"/>
    </source>
</evidence>
<proteinExistence type="predicted"/>
<feature type="transmembrane region" description="Helical" evidence="1">
    <location>
        <begin position="380"/>
        <end position="400"/>
    </location>
</feature>
<name>A0A157Z1G6_9BURK</name>
<gene>
    <name evidence="2" type="ORF">AWB77_00069</name>
</gene>
<keyword evidence="1" id="KW-1133">Transmembrane helix</keyword>
<evidence type="ECO:0000313" key="2">
    <source>
        <dbReference type="EMBL" id="SAK39322.1"/>
    </source>
</evidence>
<evidence type="ECO:0000313" key="3">
    <source>
        <dbReference type="Proteomes" id="UP000054903"/>
    </source>
</evidence>
<feature type="transmembrane region" description="Helical" evidence="1">
    <location>
        <begin position="260"/>
        <end position="280"/>
    </location>
</feature>
<dbReference type="InterPro" id="IPR029468">
    <property type="entry name" value="O-ag_pol_Wzy"/>
</dbReference>
<accession>A0A157Z1G6</accession>
<protein>
    <recommendedName>
        <fullName evidence="4">O-antigen polysaccharide polymerase Wzy</fullName>
    </recommendedName>
</protein>
<keyword evidence="1" id="KW-0812">Transmembrane</keyword>
<keyword evidence="1" id="KW-0472">Membrane</keyword>
<feature type="transmembrane region" description="Helical" evidence="1">
    <location>
        <begin position="434"/>
        <end position="454"/>
    </location>
</feature>